<organism evidence="1 2">
    <name type="scientific">Thalassovita taeanensis</name>
    <dbReference type="NCBI Taxonomy" id="657014"/>
    <lineage>
        <taxon>Bacteria</taxon>
        <taxon>Pseudomonadati</taxon>
        <taxon>Pseudomonadota</taxon>
        <taxon>Alphaproteobacteria</taxon>
        <taxon>Rhodobacterales</taxon>
        <taxon>Roseobacteraceae</taxon>
        <taxon>Thalassovita</taxon>
    </lineage>
</organism>
<dbReference type="Proteomes" id="UP000198634">
    <property type="component" value="Unassembled WGS sequence"/>
</dbReference>
<evidence type="ECO:0000313" key="2">
    <source>
        <dbReference type="Proteomes" id="UP000198634"/>
    </source>
</evidence>
<reference evidence="1 2" key="1">
    <citation type="submission" date="2016-10" db="EMBL/GenBank/DDBJ databases">
        <authorList>
            <person name="de Groot N.N."/>
        </authorList>
    </citation>
    <scope>NUCLEOTIDE SEQUENCE [LARGE SCALE GENOMIC DNA]</scope>
    <source>
        <strain evidence="1 2">DSM 22007</strain>
    </source>
</reference>
<sequence>MITNWHFDRSKLGGRFVINGMKRERHWSCMYAMKGARHEGGQSLVGVATCPNEVTPCSVALTPQALGAPREFTTITVTDERAMGQDRNQDDQRQAQRACGAFWKDVPLVVSPRKGAVTYRGGEAELYVCIDL</sequence>
<dbReference type="AlphaFoldDB" id="A0A1H9DQ91"/>
<dbReference type="EMBL" id="FOEP01000004">
    <property type="protein sequence ID" value="SEQ15477.1"/>
    <property type="molecule type" value="Genomic_DNA"/>
</dbReference>
<evidence type="ECO:0000313" key="1">
    <source>
        <dbReference type="EMBL" id="SEQ15477.1"/>
    </source>
</evidence>
<name>A0A1H9DQ91_9RHOB</name>
<dbReference type="InterPro" id="IPR037237">
    <property type="entry name" value="IlvD/EDD_N"/>
</dbReference>
<keyword evidence="2" id="KW-1185">Reference proteome</keyword>
<dbReference type="SUPFAM" id="SSF143975">
    <property type="entry name" value="IlvD/EDD N-terminal domain-like"/>
    <property type="match status" value="1"/>
</dbReference>
<dbReference type="RefSeq" id="WP_090269318.1">
    <property type="nucleotide sequence ID" value="NZ_FOEP01000004.1"/>
</dbReference>
<proteinExistence type="predicted"/>
<accession>A0A1H9DQ91</accession>
<gene>
    <name evidence="1" type="ORF">SAMN04488092_104238</name>
</gene>
<dbReference type="STRING" id="657014.SAMN04488092_104238"/>
<protein>
    <submittedName>
        <fullName evidence="1">Uncharacterized protein</fullName>
    </submittedName>
</protein>